<dbReference type="AlphaFoldDB" id="A0A0D7BAY9"/>
<name>A0A0D7BAY9_9AGAR</name>
<proteinExistence type="predicted"/>
<organism evidence="2 3">
    <name type="scientific">Cylindrobasidium torrendii FP15055 ss-10</name>
    <dbReference type="NCBI Taxonomy" id="1314674"/>
    <lineage>
        <taxon>Eukaryota</taxon>
        <taxon>Fungi</taxon>
        <taxon>Dikarya</taxon>
        <taxon>Basidiomycota</taxon>
        <taxon>Agaricomycotina</taxon>
        <taxon>Agaricomycetes</taxon>
        <taxon>Agaricomycetidae</taxon>
        <taxon>Agaricales</taxon>
        <taxon>Marasmiineae</taxon>
        <taxon>Physalacriaceae</taxon>
        <taxon>Cylindrobasidium</taxon>
    </lineage>
</organism>
<evidence type="ECO:0000313" key="2">
    <source>
        <dbReference type="EMBL" id="KIY67339.1"/>
    </source>
</evidence>
<dbReference type="Proteomes" id="UP000054007">
    <property type="component" value="Unassembled WGS sequence"/>
</dbReference>
<feature type="region of interest" description="Disordered" evidence="1">
    <location>
        <begin position="174"/>
        <end position="199"/>
    </location>
</feature>
<reference evidence="2 3" key="1">
    <citation type="journal article" date="2015" name="Fungal Genet. Biol.">
        <title>Evolution of novel wood decay mechanisms in Agaricales revealed by the genome sequences of Fistulina hepatica and Cylindrobasidium torrendii.</title>
        <authorList>
            <person name="Floudas D."/>
            <person name="Held B.W."/>
            <person name="Riley R."/>
            <person name="Nagy L.G."/>
            <person name="Koehler G."/>
            <person name="Ransdell A.S."/>
            <person name="Younus H."/>
            <person name="Chow J."/>
            <person name="Chiniquy J."/>
            <person name="Lipzen A."/>
            <person name="Tritt A."/>
            <person name="Sun H."/>
            <person name="Haridas S."/>
            <person name="LaButti K."/>
            <person name="Ohm R.A."/>
            <person name="Kues U."/>
            <person name="Blanchette R.A."/>
            <person name="Grigoriev I.V."/>
            <person name="Minto R.E."/>
            <person name="Hibbett D.S."/>
        </authorList>
    </citation>
    <scope>NUCLEOTIDE SEQUENCE [LARGE SCALE GENOMIC DNA]</scope>
    <source>
        <strain evidence="2 3">FP15055 ss-10</strain>
    </source>
</reference>
<gene>
    <name evidence="2" type="ORF">CYLTODRAFT_454526</name>
</gene>
<evidence type="ECO:0000313" key="3">
    <source>
        <dbReference type="Proteomes" id="UP000054007"/>
    </source>
</evidence>
<protein>
    <submittedName>
        <fullName evidence="2">Uncharacterized protein</fullName>
    </submittedName>
</protein>
<feature type="compositionally biased region" description="Polar residues" evidence="1">
    <location>
        <begin position="189"/>
        <end position="199"/>
    </location>
</feature>
<sequence>MQSEISIDVGGFLCSPNDSFTAFGGPFRSPRAGVSGSQRRTGRRGRTELLADLRKAIVDDEAATLSLLRGFDIGEDVDSTNNSSAFEDFLQLTDSLEYPSVENQTSLDFSLPDPRTKRPPPLDISNASLAVERDASFTHPFLATPLRLQHFPKLSPTTLSSLLRSPEMKPADLENVEDESFDPPPDSFGSSNKESSIVADTSGNSKELGILEGYFSQPARAPPAIIVKSALMTPPPTLKLPATELPLDIGVLGVGLEVETPSPGKTLATSQDTFLSPLPSPPIEEESEDLISGSYFSHRYPAVLPATVNQFRRVIGEMTGKKPLKHRRSSPEVSVVTASPTSLSAACSPIHLTERKFSKRRAGFLEVEFAQLLRDRAADEEAEAEVLYDMAQRLKSLAKKRRALAERVQS</sequence>
<accession>A0A0D7BAY9</accession>
<dbReference type="EMBL" id="KN880528">
    <property type="protein sequence ID" value="KIY67339.1"/>
    <property type="molecule type" value="Genomic_DNA"/>
</dbReference>
<keyword evidence="3" id="KW-1185">Reference proteome</keyword>
<evidence type="ECO:0000256" key="1">
    <source>
        <dbReference type="SAM" id="MobiDB-lite"/>
    </source>
</evidence>
<feature type="region of interest" description="Disordered" evidence="1">
    <location>
        <begin position="25"/>
        <end position="45"/>
    </location>
</feature>